<protein>
    <submittedName>
        <fullName evidence="1">Uncharacterized protein</fullName>
    </submittedName>
</protein>
<proteinExistence type="predicted"/>
<name>A0A9N7LNW5_9MYCO</name>
<sequence length="86" mass="8730">MAVGSIPKTPMTVPPKPIVSATLASRGAIEVTADRMVKADSAIASKTVTLLANNDRLAVGSWITGAATAVIGIPPIQCWTTVGIMG</sequence>
<evidence type="ECO:0000313" key="2">
    <source>
        <dbReference type="Proteomes" id="UP001058626"/>
    </source>
</evidence>
<dbReference type="Proteomes" id="UP001058626">
    <property type="component" value="Chromosome"/>
</dbReference>
<gene>
    <name evidence="1" type="ORF">NJB1907Z4_C08570</name>
</gene>
<dbReference type="EMBL" id="AP026367">
    <property type="protein sequence ID" value="BDN80642.1"/>
    <property type="molecule type" value="Genomic_DNA"/>
</dbReference>
<evidence type="ECO:0000313" key="1">
    <source>
        <dbReference type="EMBL" id="BDN80642.1"/>
    </source>
</evidence>
<reference evidence="1" key="1">
    <citation type="submission" date="2022-06" db="EMBL/GenBank/DDBJ databases">
        <title>Complete genome sequence of Mycobacterium pseudoshottsii NJB1907-Z4.</title>
        <authorList>
            <person name="Komine T."/>
            <person name="Fukano H."/>
            <person name="Wada S."/>
        </authorList>
    </citation>
    <scope>NUCLEOTIDE SEQUENCE</scope>
    <source>
        <strain evidence="1">NJB1907-Z4</strain>
    </source>
</reference>
<dbReference type="AlphaFoldDB" id="A0A9N7LNW5"/>
<organism evidence="1 2">
    <name type="scientific">Mycobacterium pseudoshottsii</name>
    <dbReference type="NCBI Taxonomy" id="265949"/>
    <lineage>
        <taxon>Bacteria</taxon>
        <taxon>Bacillati</taxon>
        <taxon>Actinomycetota</taxon>
        <taxon>Actinomycetes</taxon>
        <taxon>Mycobacteriales</taxon>
        <taxon>Mycobacteriaceae</taxon>
        <taxon>Mycobacterium</taxon>
        <taxon>Mycobacterium ulcerans group</taxon>
    </lineage>
</organism>
<accession>A0A9N7LNW5</accession>
<keyword evidence="2" id="KW-1185">Reference proteome</keyword>